<keyword evidence="1" id="KW-0472">Membrane</keyword>
<sequence length="101" mass="11252">MTMSKRFKTKICVGGLGIAAYSYIAIDYLRHVSPIWHERLQPASLVFLLSTLLFEVLIVTAVLGILRARILGLHHYLDSADPVGITLGDHHPVDCLLYGHE</sequence>
<feature type="transmembrane region" description="Helical" evidence="1">
    <location>
        <begin position="46"/>
        <end position="66"/>
    </location>
</feature>
<evidence type="ECO:0000256" key="1">
    <source>
        <dbReference type="SAM" id="Phobius"/>
    </source>
</evidence>
<evidence type="ECO:0000313" key="2">
    <source>
        <dbReference type="EMBL" id="RZC68909.1"/>
    </source>
</evidence>
<keyword evidence="3" id="KW-1185">Reference proteome</keyword>
<dbReference type="Gramene" id="RZC68909">
    <property type="protein sequence ID" value="RZC68909"/>
    <property type="gene ID" value="C5167_032336"/>
</dbReference>
<accession>A0A4Y7KAF4</accession>
<protein>
    <submittedName>
        <fullName evidence="2">Uncharacterized protein</fullName>
    </submittedName>
</protein>
<organism evidence="2 3">
    <name type="scientific">Papaver somniferum</name>
    <name type="common">Opium poppy</name>
    <dbReference type="NCBI Taxonomy" id="3469"/>
    <lineage>
        <taxon>Eukaryota</taxon>
        <taxon>Viridiplantae</taxon>
        <taxon>Streptophyta</taxon>
        <taxon>Embryophyta</taxon>
        <taxon>Tracheophyta</taxon>
        <taxon>Spermatophyta</taxon>
        <taxon>Magnoliopsida</taxon>
        <taxon>Ranunculales</taxon>
        <taxon>Papaveraceae</taxon>
        <taxon>Papaveroideae</taxon>
        <taxon>Papaver</taxon>
    </lineage>
</organism>
<dbReference type="Proteomes" id="UP000316621">
    <property type="component" value="Chromosome 7"/>
</dbReference>
<proteinExistence type="predicted"/>
<dbReference type="STRING" id="3469.A0A4Y7KAF4"/>
<name>A0A4Y7KAF4_PAPSO</name>
<dbReference type="EMBL" id="CM010721">
    <property type="protein sequence ID" value="RZC68909.1"/>
    <property type="molecule type" value="Genomic_DNA"/>
</dbReference>
<keyword evidence="1" id="KW-1133">Transmembrane helix</keyword>
<keyword evidence="1" id="KW-0812">Transmembrane</keyword>
<gene>
    <name evidence="2" type="ORF">C5167_032336</name>
</gene>
<dbReference type="AlphaFoldDB" id="A0A4Y7KAF4"/>
<reference evidence="2 3" key="1">
    <citation type="journal article" date="2018" name="Science">
        <title>The opium poppy genome and morphinan production.</title>
        <authorList>
            <person name="Guo L."/>
            <person name="Winzer T."/>
            <person name="Yang X."/>
            <person name="Li Y."/>
            <person name="Ning Z."/>
            <person name="He Z."/>
            <person name="Teodor R."/>
            <person name="Lu Y."/>
            <person name="Bowser T.A."/>
            <person name="Graham I.A."/>
            <person name="Ye K."/>
        </authorList>
    </citation>
    <scope>NUCLEOTIDE SEQUENCE [LARGE SCALE GENOMIC DNA]</scope>
    <source>
        <strain evidence="3">cv. HN1</strain>
        <tissue evidence="2">Leaves</tissue>
    </source>
</reference>
<evidence type="ECO:0000313" key="3">
    <source>
        <dbReference type="Proteomes" id="UP000316621"/>
    </source>
</evidence>